<dbReference type="Gene3D" id="1.10.260.40">
    <property type="entry name" value="lambda repressor-like DNA-binding domains"/>
    <property type="match status" value="1"/>
</dbReference>
<evidence type="ECO:0000313" key="4">
    <source>
        <dbReference type="Proteomes" id="UP000322530"/>
    </source>
</evidence>
<dbReference type="GO" id="GO:0003677">
    <property type="term" value="F:DNA binding"/>
    <property type="evidence" value="ECO:0007669"/>
    <property type="project" value="InterPro"/>
</dbReference>
<proteinExistence type="predicted"/>
<protein>
    <recommendedName>
        <fullName evidence="2">GAF domain-containing protein</fullName>
    </recommendedName>
</protein>
<keyword evidence="4" id="KW-1185">Reference proteome</keyword>
<dbReference type="InterPro" id="IPR010982">
    <property type="entry name" value="Lambda_DNA-bd_dom_sf"/>
</dbReference>
<dbReference type="Proteomes" id="UP000322530">
    <property type="component" value="Unassembled WGS sequence"/>
</dbReference>
<dbReference type="SUPFAM" id="SSF55781">
    <property type="entry name" value="GAF domain-like"/>
    <property type="match status" value="1"/>
</dbReference>
<dbReference type="Gene3D" id="3.30.450.40">
    <property type="match status" value="1"/>
</dbReference>
<dbReference type="EMBL" id="BIXY01000001">
    <property type="protein sequence ID" value="GCF06451.1"/>
    <property type="molecule type" value="Genomic_DNA"/>
</dbReference>
<feature type="domain" description="GAF" evidence="2">
    <location>
        <begin position="237"/>
        <end position="321"/>
    </location>
</feature>
<evidence type="ECO:0000256" key="1">
    <source>
        <dbReference type="SAM" id="MobiDB-lite"/>
    </source>
</evidence>
<dbReference type="Pfam" id="PF13185">
    <property type="entry name" value="GAF_2"/>
    <property type="match status" value="1"/>
</dbReference>
<dbReference type="InterPro" id="IPR003018">
    <property type="entry name" value="GAF"/>
</dbReference>
<accession>A0A5A5T532</accession>
<sequence>MANRLPPNEQVKKKRGRPPGPLKEKTALPHKRERRSSATSKLNPVYTATIETNGYTANSADQAMHNTSNEEYITPFSTYMQTIMHRDRIEIARVARELTVAENTVYRWMNGTSEPRANYLKRLPEVFPEHRTQLINVINETFGEVIGAPVLTIREVQADTYRRALEITANSQDSDTLFWQISELIFDDALTLLDTEQLGLAITYAKLMPPHEDGIHSLREVKMHGHAPWPETVDSKAFLGSTTLVGSAAVSQRMQVWNDIDNNRTLVDIDDNEHSACAVPVIRGNRIAGVLIVSSTQADFFNNPSACQAVSEYALLMGVALCDRDFYTSALLHLRPMLPLKEQRAEISRDYVRRIIAFAHKNATSRCEAEAWIQHEMELEFEAKARTVQ</sequence>
<evidence type="ECO:0000259" key="2">
    <source>
        <dbReference type="Pfam" id="PF13185"/>
    </source>
</evidence>
<name>A0A5A5T532_9CHLR</name>
<dbReference type="RefSeq" id="WP_149399050.1">
    <property type="nucleotide sequence ID" value="NZ_BIXY01000001.1"/>
</dbReference>
<dbReference type="InterPro" id="IPR029016">
    <property type="entry name" value="GAF-like_dom_sf"/>
</dbReference>
<dbReference type="OrthoDB" id="153391at2"/>
<feature type="region of interest" description="Disordered" evidence="1">
    <location>
        <begin position="1"/>
        <end position="45"/>
    </location>
</feature>
<dbReference type="AlphaFoldDB" id="A0A5A5T532"/>
<organism evidence="3 4">
    <name type="scientific">Dictyobacter arantiisoli</name>
    <dbReference type="NCBI Taxonomy" id="2014874"/>
    <lineage>
        <taxon>Bacteria</taxon>
        <taxon>Bacillati</taxon>
        <taxon>Chloroflexota</taxon>
        <taxon>Ktedonobacteria</taxon>
        <taxon>Ktedonobacterales</taxon>
        <taxon>Dictyobacteraceae</taxon>
        <taxon>Dictyobacter</taxon>
    </lineage>
</organism>
<comment type="caution">
    <text evidence="3">The sequence shown here is derived from an EMBL/GenBank/DDBJ whole genome shotgun (WGS) entry which is preliminary data.</text>
</comment>
<gene>
    <name evidence="3" type="ORF">KDI_00150</name>
</gene>
<evidence type="ECO:0000313" key="3">
    <source>
        <dbReference type="EMBL" id="GCF06451.1"/>
    </source>
</evidence>
<reference evidence="3 4" key="1">
    <citation type="submission" date="2019-01" db="EMBL/GenBank/DDBJ databases">
        <title>Draft genome sequence of Dictyobacter sp. Uno17.</title>
        <authorList>
            <person name="Wang C.M."/>
            <person name="Zheng Y."/>
            <person name="Sakai Y."/>
            <person name="Abe K."/>
            <person name="Yokota A."/>
            <person name="Yabe S."/>
        </authorList>
    </citation>
    <scope>NUCLEOTIDE SEQUENCE [LARGE SCALE GENOMIC DNA]</scope>
    <source>
        <strain evidence="3 4">Uno17</strain>
    </source>
</reference>